<name>A0A2M8EK77_UNCKA</name>
<dbReference type="InterPro" id="IPR033911">
    <property type="entry name" value="MetRS_core"/>
</dbReference>
<evidence type="ECO:0000256" key="6">
    <source>
        <dbReference type="ARBA" id="ARBA00022723"/>
    </source>
</evidence>
<keyword evidence="11 13" id="KW-0030">Aminoacyl-tRNA synthetase</keyword>
<dbReference type="SUPFAM" id="SSF52374">
    <property type="entry name" value="Nucleotidylyl transferase"/>
    <property type="match status" value="1"/>
</dbReference>
<dbReference type="InterPro" id="IPR015413">
    <property type="entry name" value="Methionyl/Leucyl_tRNA_Synth"/>
</dbReference>
<dbReference type="InterPro" id="IPR009080">
    <property type="entry name" value="tRNAsynth_Ia_anticodon-bd"/>
</dbReference>
<evidence type="ECO:0000256" key="11">
    <source>
        <dbReference type="ARBA" id="ARBA00023146"/>
    </source>
</evidence>
<dbReference type="InterPro" id="IPR014758">
    <property type="entry name" value="Met-tRNA_synth"/>
</dbReference>
<evidence type="ECO:0000313" key="16">
    <source>
        <dbReference type="EMBL" id="PJC23129.1"/>
    </source>
</evidence>
<keyword evidence="9 13" id="KW-0067">ATP-binding</keyword>
<dbReference type="PANTHER" id="PTHR43326">
    <property type="entry name" value="METHIONYL-TRNA SYNTHETASE"/>
    <property type="match status" value="1"/>
</dbReference>
<feature type="domain" description="Methionyl/Leucyl tRNA synthetase" evidence="15">
    <location>
        <begin position="147"/>
        <end position="366"/>
    </location>
</feature>
<dbReference type="AlphaFoldDB" id="A0A2M8EK77"/>
<dbReference type="EMBL" id="PFSK01000009">
    <property type="protein sequence ID" value="PJC23129.1"/>
    <property type="molecule type" value="Genomic_DNA"/>
</dbReference>
<evidence type="ECO:0000256" key="12">
    <source>
        <dbReference type="ARBA" id="ARBA00030904"/>
    </source>
</evidence>
<evidence type="ECO:0000313" key="17">
    <source>
        <dbReference type="Proteomes" id="UP000228781"/>
    </source>
</evidence>
<dbReference type="CDD" id="cd00814">
    <property type="entry name" value="MetRS_core"/>
    <property type="match status" value="1"/>
</dbReference>
<comment type="caution">
    <text evidence="16">The sequence shown here is derived from an EMBL/GenBank/DDBJ whole genome shotgun (WGS) entry which is preliminary data.</text>
</comment>
<comment type="similarity">
    <text evidence="13">Belongs to the class-I aminoacyl-tRNA synthetase family.</text>
</comment>
<evidence type="ECO:0000256" key="3">
    <source>
        <dbReference type="ARBA" id="ARBA00012838"/>
    </source>
</evidence>
<dbReference type="Gene3D" id="3.40.50.620">
    <property type="entry name" value="HUPs"/>
    <property type="match status" value="1"/>
</dbReference>
<dbReference type="Gene3D" id="1.10.730.10">
    <property type="entry name" value="Isoleucyl-tRNA Synthetase, Domain 1"/>
    <property type="match status" value="1"/>
</dbReference>
<evidence type="ECO:0000259" key="15">
    <source>
        <dbReference type="Pfam" id="PF09334"/>
    </source>
</evidence>
<dbReference type="GO" id="GO:0046872">
    <property type="term" value="F:metal ion binding"/>
    <property type="evidence" value="ECO:0007669"/>
    <property type="project" value="UniProtKB-KW"/>
</dbReference>
<protein>
    <recommendedName>
        <fullName evidence="4">Methionine--tRNA ligase</fullName>
        <ecNumber evidence="3">6.1.1.10</ecNumber>
    </recommendedName>
    <alternativeName>
        <fullName evidence="12">Methionyl-tRNA synthetase</fullName>
    </alternativeName>
</protein>
<dbReference type="PANTHER" id="PTHR43326:SF1">
    <property type="entry name" value="METHIONINE--TRNA LIGASE, MITOCHONDRIAL"/>
    <property type="match status" value="1"/>
</dbReference>
<dbReference type="GO" id="GO:0006431">
    <property type="term" value="P:methionyl-tRNA aminoacylation"/>
    <property type="evidence" value="ECO:0007669"/>
    <property type="project" value="InterPro"/>
</dbReference>
<evidence type="ECO:0000256" key="8">
    <source>
        <dbReference type="ARBA" id="ARBA00022833"/>
    </source>
</evidence>
<comment type="cofactor">
    <cofactor evidence="1">
        <name>Zn(2+)</name>
        <dbReference type="ChEBI" id="CHEBI:29105"/>
    </cofactor>
</comment>
<gene>
    <name evidence="16" type="ORF">CO059_00460</name>
</gene>
<organism evidence="16 17">
    <name type="scientific">candidate division WWE3 bacterium CG_4_9_14_0_2_um_filter_48_10</name>
    <dbReference type="NCBI Taxonomy" id="1975078"/>
    <lineage>
        <taxon>Bacteria</taxon>
        <taxon>Katanobacteria</taxon>
    </lineage>
</organism>
<keyword evidence="7 13" id="KW-0547">Nucleotide-binding</keyword>
<sequence length="478" mass="55011">MIYAKIFLEMTKKTFFITTPIYYVDDVPHIGHAYTTIAADVLARYHRLLGEEVFFLTGTDEHGLRVSQGAKAQDLTPREFTEKLAPQFVTIWNSLNLSYNFFIRTTDPHHEKIVQEFLTKLYKRGFIYEGVYEGPYCVGCEKFVTEGELKNGVCSLHPHLLPTRIKEKNYFFKLSAFQKQLITFFEKKEAIFPQERRNEILGKLKKEKLKDLSISRAGVTWGIPVPWDKKQTIYVWVDALLNYYSATQFVRGKKKFWPADLHLIGKDILWFHTVIWYALLLAADLPLPKKVFAHGFFTIEGQKMSKSLGNVIAPQKLIQQFGVDETRYLLLSEFPFGADGDISLDRFRQRYNAELANGLGNLVSRVAKLCETSGFDFEDTPTSHFFSKPFQSALSKYRIDEALSDIWVDIHALDAAIDKAKPWKLSGKELFKNLLGVISVIRHIAFDLQPFMPETAEKIQKQFAGPKIKANPPLFPRI</sequence>
<dbReference type="Gene3D" id="2.170.220.10">
    <property type="match status" value="1"/>
</dbReference>
<evidence type="ECO:0000256" key="2">
    <source>
        <dbReference type="ARBA" id="ARBA00003314"/>
    </source>
</evidence>
<evidence type="ECO:0000256" key="9">
    <source>
        <dbReference type="ARBA" id="ARBA00022840"/>
    </source>
</evidence>
<feature type="domain" description="tRNA synthetases class I catalytic" evidence="14">
    <location>
        <begin position="24"/>
        <end position="131"/>
    </location>
</feature>
<dbReference type="InterPro" id="IPR032678">
    <property type="entry name" value="tRNA-synt_1_cat_dom"/>
</dbReference>
<dbReference type="InterPro" id="IPR023457">
    <property type="entry name" value="Met-tRNA_synth_2"/>
</dbReference>
<keyword evidence="10 13" id="KW-0648">Protein biosynthesis</keyword>
<evidence type="ECO:0000256" key="1">
    <source>
        <dbReference type="ARBA" id="ARBA00001947"/>
    </source>
</evidence>
<dbReference type="FunFam" id="2.170.220.10:FF:000003">
    <property type="entry name" value="Methionine--tRNA ligase"/>
    <property type="match status" value="1"/>
</dbReference>
<keyword evidence="6" id="KW-0479">Metal-binding</keyword>
<dbReference type="Proteomes" id="UP000228781">
    <property type="component" value="Unassembled WGS sequence"/>
</dbReference>
<dbReference type="Pfam" id="PF09334">
    <property type="entry name" value="tRNA-synt_1g"/>
    <property type="match status" value="1"/>
</dbReference>
<evidence type="ECO:0000256" key="10">
    <source>
        <dbReference type="ARBA" id="ARBA00022917"/>
    </source>
</evidence>
<keyword evidence="8" id="KW-0862">Zinc</keyword>
<proteinExistence type="inferred from homology"/>
<dbReference type="InterPro" id="IPR014729">
    <property type="entry name" value="Rossmann-like_a/b/a_fold"/>
</dbReference>
<dbReference type="NCBIfam" id="TIGR00398">
    <property type="entry name" value="metG"/>
    <property type="match status" value="1"/>
</dbReference>
<dbReference type="Pfam" id="PF01406">
    <property type="entry name" value="tRNA-synt_1e"/>
    <property type="match status" value="1"/>
</dbReference>
<evidence type="ECO:0000256" key="4">
    <source>
        <dbReference type="ARBA" id="ARBA00018753"/>
    </source>
</evidence>
<dbReference type="EC" id="6.1.1.10" evidence="3"/>
<keyword evidence="5 13" id="KW-0436">Ligase</keyword>
<reference evidence="17" key="1">
    <citation type="submission" date="2017-09" db="EMBL/GenBank/DDBJ databases">
        <title>Depth-based differentiation of microbial function through sediment-hosted aquifers and enrichment of novel symbionts in the deep terrestrial subsurface.</title>
        <authorList>
            <person name="Probst A.J."/>
            <person name="Ladd B."/>
            <person name="Jarett J.K."/>
            <person name="Geller-Mcgrath D.E."/>
            <person name="Sieber C.M.K."/>
            <person name="Emerson J.B."/>
            <person name="Anantharaman K."/>
            <person name="Thomas B.C."/>
            <person name="Malmstrom R."/>
            <person name="Stieglmeier M."/>
            <person name="Klingl A."/>
            <person name="Woyke T."/>
            <person name="Ryan C.M."/>
            <person name="Banfield J.F."/>
        </authorList>
    </citation>
    <scope>NUCLEOTIDE SEQUENCE [LARGE SCALE GENOMIC DNA]</scope>
</reference>
<dbReference type="GO" id="GO:0005524">
    <property type="term" value="F:ATP binding"/>
    <property type="evidence" value="ECO:0007669"/>
    <property type="project" value="UniProtKB-KW"/>
</dbReference>
<dbReference type="SUPFAM" id="SSF47323">
    <property type="entry name" value="Anticodon-binding domain of a subclass of class I aminoacyl-tRNA synthetases"/>
    <property type="match status" value="1"/>
</dbReference>
<comment type="function">
    <text evidence="2">Is required not only for elongation of protein synthesis but also for the initiation of all mRNA translation through initiator tRNA(fMet) aminoacylation.</text>
</comment>
<dbReference type="PRINTS" id="PR01041">
    <property type="entry name" value="TRNASYNTHMET"/>
</dbReference>
<evidence type="ECO:0000256" key="7">
    <source>
        <dbReference type="ARBA" id="ARBA00022741"/>
    </source>
</evidence>
<dbReference type="GO" id="GO:0004825">
    <property type="term" value="F:methionine-tRNA ligase activity"/>
    <property type="evidence" value="ECO:0007669"/>
    <property type="project" value="UniProtKB-EC"/>
</dbReference>
<evidence type="ECO:0000256" key="5">
    <source>
        <dbReference type="ARBA" id="ARBA00022598"/>
    </source>
</evidence>
<evidence type="ECO:0000259" key="14">
    <source>
        <dbReference type="Pfam" id="PF01406"/>
    </source>
</evidence>
<accession>A0A2M8EK77</accession>
<evidence type="ECO:0000256" key="13">
    <source>
        <dbReference type="RuleBase" id="RU363039"/>
    </source>
</evidence>